<dbReference type="GO" id="GO:0005694">
    <property type="term" value="C:chromosome"/>
    <property type="evidence" value="ECO:0007669"/>
    <property type="project" value="TreeGrafter"/>
</dbReference>
<dbReference type="SUPFAM" id="SSF109709">
    <property type="entry name" value="KorB DNA-binding domain-like"/>
    <property type="match status" value="1"/>
</dbReference>
<dbReference type="Pfam" id="PF02195">
    <property type="entry name" value="ParB_N"/>
    <property type="match status" value="1"/>
</dbReference>
<dbReference type="Gene3D" id="3.90.1530.30">
    <property type="match status" value="1"/>
</dbReference>
<feature type="domain" description="ParB-like N-terminal" evidence="3">
    <location>
        <begin position="9"/>
        <end position="102"/>
    </location>
</feature>
<evidence type="ECO:0000313" key="5">
    <source>
        <dbReference type="Proteomes" id="UP000461234"/>
    </source>
</evidence>
<dbReference type="InterPro" id="IPR004437">
    <property type="entry name" value="ParB/RepB/Spo0J"/>
</dbReference>
<dbReference type="InterPro" id="IPR036086">
    <property type="entry name" value="ParB/Sulfiredoxin_sf"/>
</dbReference>
<dbReference type="FunFam" id="3.90.1530.30:FF:000001">
    <property type="entry name" value="Chromosome partitioning protein ParB"/>
    <property type="match status" value="1"/>
</dbReference>
<dbReference type="EMBL" id="WIOC01000032">
    <property type="protein sequence ID" value="MQR51213.1"/>
    <property type="molecule type" value="Genomic_DNA"/>
</dbReference>
<dbReference type="CDD" id="cd16393">
    <property type="entry name" value="SPO0J_N"/>
    <property type="match status" value="1"/>
</dbReference>
<dbReference type="GO" id="GO:0003677">
    <property type="term" value="F:DNA binding"/>
    <property type="evidence" value="ECO:0007669"/>
    <property type="project" value="UniProtKB-KW"/>
</dbReference>
<dbReference type="GO" id="GO:0007059">
    <property type="term" value="P:chromosome segregation"/>
    <property type="evidence" value="ECO:0007669"/>
    <property type="project" value="TreeGrafter"/>
</dbReference>
<name>A0A5N5XVG2_ACIBA</name>
<dbReference type="InterPro" id="IPR050336">
    <property type="entry name" value="Chromosome_partition/occlusion"/>
</dbReference>
<sequence length="288" mass="33184">MVLMMNSYQDLDINLIKPDPEQPRKIFEDDSLTDLSNSIKATGVKQPITVRKVNNEYMIIAGERRYRASILANKTTIPAVIIGDESQLTEEALYAHQLNENLHRENLNPIEKAEFINKRIEYLKKTGDENPRETVCKELGISASWLSKSLAPLKLSDDLRQLVMEGKVKDYDTVKKIKNLGDRKRKEAIELINNGEFNSKEFFSRRKKKDEDKNNLDESIENNEVDLPVVKEENYNIKVTRSQLESIFKSTGFIHTINTLTTEEKEILFSKNKKELVNKFLESITSSS</sequence>
<dbReference type="Proteomes" id="UP000461234">
    <property type="component" value="Unassembled WGS sequence"/>
</dbReference>
<dbReference type="PANTHER" id="PTHR33375">
    <property type="entry name" value="CHROMOSOME-PARTITIONING PROTEIN PARB-RELATED"/>
    <property type="match status" value="1"/>
</dbReference>
<dbReference type="AlphaFoldDB" id="A0A5N5XVG2"/>
<proteinExistence type="inferred from homology"/>
<comment type="similarity">
    <text evidence="1">Belongs to the ParB family.</text>
</comment>
<comment type="caution">
    <text evidence="4">The sequence shown here is derived from an EMBL/GenBank/DDBJ whole genome shotgun (WGS) entry which is preliminary data.</text>
</comment>
<evidence type="ECO:0000256" key="1">
    <source>
        <dbReference type="ARBA" id="ARBA00006295"/>
    </source>
</evidence>
<accession>A0A5N5XVG2</accession>
<evidence type="ECO:0000259" key="3">
    <source>
        <dbReference type="SMART" id="SM00470"/>
    </source>
</evidence>
<dbReference type="NCBIfam" id="TIGR00180">
    <property type="entry name" value="parB_part"/>
    <property type="match status" value="1"/>
</dbReference>
<dbReference type="SMART" id="SM00470">
    <property type="entry name" value="ParB"/>
    <property type="match status" value="1"/>
</dbReference>
<dbReference type="Gene3D" id="1.10.10.2830">
    <property type="match status" value="1"/>
</dbReference>
<evidence type="ECO:0000313" key="4">
    <source>
        <dbReference type="EMBL" id="MQR51213.1"/>
    </source>
</evidence>
<dbReference type="SUPFAM" id="SSF110849">
    <property type="entry name" value="ParB/Sulfiredoxin"/>
    <property type="match status" value="1"/>
</dbReference>
<organism evidence="4 5">
    <name type="scientific">Acinetobacter baumannii</name>
    <dbReference type="NCBI Taxonomy" id="470"/>
    <lineage>
        <taxon>Bacteria</taxon>
        <taxon>Pseudomonadati</taxon>
        <taxon>Pseudomonadota</taxon>
        <taxon>Gammaproteobacteria</taxon>
        <taxon>Moraxellales</taxon>
        <taxon>Moraxellaceae</taxon>
        <taxon>Acinetobacter</taxon>
        <taxon>Acinetobacter calcoaceticus/baumannii complex</taxon>
    </lineage>
</organism>
<gene>
    <name evidence="4" type="ORF">F2P40_18115</name>
</gene>
<reference evidence="4 5" key="1">
    <citation type="submission" date="2019-10" db="EMBL/GenBank/DDBJ databases">
        <title>Genetic environment of the oxa23 gene and comparative analysis of carbapenem resistant Acinetobacter baumannii isolates belonging to global clone 1, lineage 2 recovered in a burns hospital outbreak in 2012-2013.</title>
        <authorList>
            <person name="Douraghi M."/>
            <person name="Aris P."/>
            <person name="Kenyon J."/>
            <person name="Hamidian M."/>
        </authorList>
    </citation>
    <scope>NUCLEOTIDE SEQUENCE [LARGE SCALE GENOMIC DNA]</scope>
    <source>
        <strain evidence="4 5">ABS103</strain>
    </source>
</reference>
<protein>
    <submittedName>
        <fullName evidence="4">ParB/RepB/Spo0J family partition protein</fullName>
    </submittedName>
</protein>
<evidence type="ECO:0000256" key="2">
    <source>
        <dbReference type="ARBA" id="ARBA00023125"/>
    </source>
</evidence>
<keyword evidence="2" id="KW-0238">DNA-binding</keyword>
<dbReference type="InterPro" id="IPR003115">
    <property type="entry name" value="ParB_N"/>
</dbReference>
<dbReference type="PANTHER" id="PTHR33375:SF1">
    <property type="entry name" value="CHROMOSOME-PARTITIONING PROTEIN PARB-RELATED"/>
    <property type="match status" value="1"/>
</dbReference>